<evidence type="ECO:0000256" key="1">
    <source>
        <dbReference type="SAM" id="Phobius"/>
    </source>
</evidence>
<name>F2Z8M1_STRRO</name>
<reference evidence="2" key="1">
    <citation type="journal article" date="1994" name="J. Antibiot.">
        <title>Isolation and characterization of linear plasmids from lankacidin-producing Streptomyces species.</title>
        <authorList>
            <person name="Kinashi H."/>
            <person name="Mori E."/>
            <person name="Hatani A."/>
            <person name="Nimi O."/>
        </authorList>
    </citation>
    <scope>NUCLEOTIDE SEQUENCE</scope>
    <source>
        <strain evidence="2">7434AN4</strain>
        <plasmid evidence="2">pSLA2-M</plasmid>
    </source>
</reference>
<keyword evidence="1" id="KW-0472">Membrane</keyword>
<reference evidence="2" key="2">
    <citation type="journal article" date="2011" name="Biosci. Biotechnol. Biochem.">
        <title>pSLA2-M of Streptomyces rochei is a composite linear plasmid characterized by self-defense genes and homology with pSLA2-L.</title>
        <authorList>
            <person name="Yang Y."/>
            <person name="Kurokawa T."/>
            <person name="Takahama Y."/>
            <person name="Nindita Y."/>
            <person name="Mochizuki S."/>
            <person name="Arakawa K."/>
            <person name="Endo S."/>
            <person name="Kinashi H."/>
        </authorList>
    </citation>
    <scope>NUCLEOTIDE SEQUENCE</scope>
    <source>
        <strain evidence="2">7434AN4</strain>
        <plasmid evidence="2">pSLA2-M</plasmid>
    </source>
</reference>
<protein>
    <submittedName>
        <fullName evidence="2">Uncharacterized protein</fullName>
    </submittedName>
</protein>
<sequence>MSNPAHPERLRSLLEASLALGDSPSMRQLREAMTSPSAGVSRIATLAGQGERQRQSWNRFLAEAVRSQDESRRLLRNTAMQQWGNAAAMRLLQSAAPARRSLTADEVLQVLRDMDAWRGMPPAQQLATFSAVDETYESAASRDEEVPDELVDEFEDTARTFLSSDVGLLPPKMQRTLFVYFCGLIVLVALMQASFTSDAVDAVLGKAADYAPFAGAAMLAAGKAFDRYTGNQNDEDEEDTGS</sequence>
<gene>
    <name evidence="2" type="primary">pSLA2-M.07</name>
</gene>
<keyword evidence="1" id="KW-0812">Transmembrane</keyword>
<dbReference type="EMBL" id="AB597522">
    <property type="protein sequence ID" value="BAK19801.1"/>
    <property type="molecule type" value="Genomic_DNA"/>
</dbReference>
<accession>F2Z8M1</accession>
<evidence type="ECO:0000313" key="2">
    <source>
        <dbReference type="EMBL" id="BAK19801.1"/>
    </source>
</evidence>
<proteinExistence type="predicted"/>
<geneLocation type="plasmid" evidence="2">
    <name>pSLA2-M</name>
</geneLocation>
<dbReference type="AlphaFoldDB" id="F2Z8M1"/>
<keyword evidence="1" id="KW-1133">Transmembrane helix</keyword>
<feature type="transmembrane region" description="Helical" evidence="1">
    <location>
        <begin position="177"/>
        <end position="195"/>
    </location>
</feature>
<keyword evidence="2" id="KW-0614">Plasmid</keyword>
<organism evidence="2">
    <name type="scientific">Streptomyces rochei</name>
    <name type="common">Streptomyces parvullus</name>
    <dbReference type="NCBI Taxonomy" id="1928"/>
    <lineage>
        <taxon>Bacteria</taxon>
        <taxon>Bacillati</taxon>
        <taxon>Actinomycetota</taxon>
        <taxon>Actinomycetes</taxon>
        <taxon>Kitasatosporales</taxon>
        <taxon>Streptomycetaceae</taxon>
        <taxon>Streptomyces</taxon>
        <taxon>Streptomyces rochei group</taxon>
    </lineage>
</organism>